<feature type="region of interest" description="Disordered" evidence="6">
    <location>
        <begin position="1"/>
        <end position="266"/>
    </location>
</feature>
<dbReference type="Pfam" id="PF13831">
    <property type="entry name" value="PHD_2"/>
    <property type="match status" value="1"/>
</dbReference>
<dbReference type="Pfam" id="PF13832">
    <property type="entry name" value="zf-HC5HC2H_2"/>
    <property type="match status" value="1"/>
</dbReference>
<dbReference type="InterPro" id="IPR043151">
    <property type="entry name" value="BAH_sf"/>
</dbReference>
<feature type="compositionally biased region" description="Polar residues" evidence="6">
    <location>
        <begin position="199"/>
        <end position="213"/>
    </location>
</feature>
<dbReference type="PANTHER" id="PTHR47672">
    <property type="entry name" value="E3 UBIQUITIN-PROTEIN LIGASE SNT2"/>
    <property type="match status" value="1"/>
</dbReference>
<protein>
    <submittedName>
        <fullName evidence="11">Uncharacterized protein</fullName>
    </submittedName>
</protein>
<feature type="domain" description="PHD-type" evidence="7">
    <location>
        <begin position="1033"/>
        <end position="1080"/>
    </location>
</feature>
<dbReference type="GO" id="GO:0004842">
    <property type="term" value="F:ubiquitin-protein transferase activity"/>
    <property type="evidence" value="ECO:0007669"/>
    <property type="project" value="TreeGrafter"/>
</dbReference>
<evidence type="ECO:0000256" key="4">
    <source>
        <dbReference type="ARBA" id="ARBA00023242"/>
    </source>
</evidence>
<dbReference type="GO" id="GO:0008270">
    <property type="term" value="F:zinc ion binding"/>
    <property type="evidence" value="ECO:0007669"/>
    <property type="project" value="UniProtKB-KW"/>
</dbReference>
<feature type="region of interest" description="Disordered" evidence="6">
    <location>
        <begin position="1391"/>
        <end position="1416"/>
    </location>
</feature>
<feature type="region of interest" description="Disordered" evidence="6">
    <location>
        <begin position="816"/>
        <end position="836"/>
    </location>
</feature>
<evidence type="ECO:0000313" key="12">
    <source>
        <dbReference type="Proteomes" id="UP001280581"/>
    </source>
</evidence>
<dbReference type="Gene3D" id="3.30.40.10">
    <property type="entry name" value="Zinc/RING finger domain, C3HC4 (zinc finger)"/>
    <property type="match status" value="3"/>
</dbReference>
<feature type="compositionally biased region" description="Pro residues" evidence="6">
    <location>
        <begin position="1499"/>
        <end position="1530"/>
    </location>
</feature>
<evidence type="ECO:0000256" key="1">
    <source>
        <dbReference type="ARBA" id="ARBA00022723"/>
    </source>
</evidence>
<evidence type="ECO:0000256" key="2">
    <source>
        <dbReference type="ARBA" id="ARBA00022771"/>
    </source>
</evidence>
<dbReference type="Pfam" id="PF01426">
    <property type="entry name" value="BAH"/>
    <property type="match status" value="1"/>
</dbReference>
<feature type="domain" description="BAH" evidence="8">
    <location>
        <begin position="288"/>
        <end position="406"/>
    </location>
</feature>
<comment type="caution">
    <text evidence="11">The sequence shown here is derived from an EMBL/GenBank/DDBJ whole genome shotgun (WGS) entry which is preliminary data.</text>
</comment>
<evidence type="ECO:0000256" key="6">
    <source>
        <dbReference type="SAM" id="MobiDB-lite"/>
    </source>
</evidence>
<dbReference type="PROSITE" id="PS51038">
    <property type="entry name" value="BAH"/>
    <property type="match status" value="1"/>
</dbReference>
<feature type="region of interest" description="Disordered" evidence="6">
    <location>
        <begin position="989"/>
        <end position="1026"/>
    </location>
</feature>
<sequence>MVDVRNGAAELSSHKVDNQTNADARRAEASTLDNDPGSSALDDMAPSKASSKASSTRTSTPAAASLEDGQHPQSTNGSPAPPEQAPQSQPMSKTASSSSNPTAKDARETPAAPYGTRSRNRPERTSRVNYAEDVEMDFEMPAAPSNGTGSEPPSRASVVTESGQSAGAGGKKGTGAGQGNASWGASGPNPKDIPPNANIAGTSPSTGNPATTPAPQPKRRKNAASHATNAGHANAAPPSQGGARRTQNAAATNTSTSTSVSPRETNMLTFETTGARLKNGCLVADDGQTIAINDQVYLVCEPPGEPYYLCRVMEFIHANHNPSHKVDMLRVNWFYRPRDVQRHNPDTRLVYATMHSDLCPLTSLRGKCQILHRSEIDDIDEYRKNKDSFWFNQVFDRFIHRWYEVIPVSQVINVPDKVKKALDERWKYICLETSRVKELTSAVKSCKRCVGFCASNDSVECAVCRNTYHMNCVRPPLLKKPSRGFAWACGPCSRAQEKKLEARRTPLLGSGNEEVDEEEIIDEEEEEVNGETTAPTPNDPETQIDLHPGTQAEIALAKMWPMRYLGIHCRVEDALQYDDRAIYPRASSRLGPRHQANVNVWHGRPVELVKPAEIKKRYVKATGHKKDTKLSKETLAAIEADKAEKARRPKWVMDEPPGYVRRGEDYPNKDSKCTAELTFKMPPLGVHSTRGEDDAPTITPEQVEAYMTRAKVFAKSHVGVEPWSTDFLTKCLALLTKHQYDIEAALKAVKKIDKRKDLKIPELTKEEEKKWNEGVSKYGSEIRSVRIHTSKTMHYGDAVRYYYMWKKTPKGKEIWGSYSNRKGKNKKSETDSQSRLLDDIADDQDDSAFDYGKAVQRKRAFQCKFCNNRHSRQWRRAPGAAPGQTVTADGKASKDKANGYVVALCQRCANLWRKYAVKWENTEEIARKVAQGGGKAWKRRFDEELLREVFAAATDPGPTNGVPDYVEPLTNPAQAVAEPPKKKQKIVAAAAADSGTSTPLSEPASKKKEKEKAVALPKAPTPPPVPAQPRLRVLPCAVCRQTEGVRLECAACRMNVHKSCYGVEEIRQVNKWYCDTCKNDKKESVSYNYECVLCPLRTTEPDLFEPPKISHKKKTDREREKERMEKELVEKARDEYRLKQQEKGRPVVPREPLKRTADNNWVHVYCALWHPETKFSNAVRLDMVEGIGAPTLRYDAICKLCKTNDGACAACQQCHTNFHVGCAHNAGYTFGFDMTPVKATRRDAVPTVTLNGETGTMMAAIWCKDHVPKTIVHPMGEEVEGTDLNALQLFAREFKQADLTLTGTARKANLVDQSTRVPPSVPAPVQGNRRTSTVTLSTPLSARGRPSNAGLTIKDEPSPEMIVAKLERKCVRCKIDASPRWWKIEEGLDAREKENRATEGSSTANGIDVDPHQPKDYPVHTNHTLPTTNGGDHPMTDAPSAIARDQPARLRVDTNTNPQSSSSYLCQKCHWKKLNAPDGPEELAQSGSVHLDAQQLPLRSPPVQPFAAPPPPPALGGPWAPPPQQHPPLPHWHSAGHPGAVTHPQPSHGLHNGIGHAAPAPMGHHAPFAPYSAVHQPNGYPAYSAPPVHAHIPPAPLRGPYPSPHHHNGPPPLHLTNGAMMVNGIHSPHVPYSPTHPPPVHNSSRSTESPYNAAPQLPYPPLHHGSPAPGGPPTPRDATMRDPPPVTAPQPPQLERVNTGASASPSLRNLLH</sequence>
<dbReference type="Proteomes" id="UP001280581">
    <property type="component" value="Unassembled WGS sequence"/>
</dbReference>
<organism evidence="11 12">
    <name type="scientific">Pseudopithomyces chartarum</name>
    <dbReference type="NCBI Taxonomy" id="1892770"/>
    <lineage>
        <taxon>Eukaryota</taxon>
        <taxon>Fungi</taxon>
        <taxon>Dikarya</taxon>
        <taxon>Ascomycota</taxon>
        <taxon>Pezizomycotina</taxon>
        <taxon>Dothideomycetes</taxon>
        <taxon>Pleosporomycetidae</taxon>
        <taxon>Pleosporales</taxon>
        <taxon>Massarineae</taxon>
        <taxon>Didymosphaeriaceae</taxon>
        <taxon>Pseudopithomyces</taxon>
    </lineage>
</organism>
<dbReference type="InterPro" id="IPR019787">
    <property type="entry name" value="Znf_PHD-finger"/>
</dbReference>
<feature type="compositionally biased region" description="Basic and acidic residues" evidence="6">
    <location>
        <begin position="826"/>
        <end position="836"/>
    </location>
</feature>
<feature type="region of interest" description="Disordered" evidence="6">
    <location>
        <begin position="1499"/>
        <end position="1557"/>
    </location>
</feature>
<gene>
    <name evidence="11" type="ORF">GRF29_77g757203</name>
</gene>
<evidence type="ECO:0000259" key="9">
    <source>
        <dbReference type="PROSITE" id="PS51156"/>
    </source>
</evidence>
<evidence type="ECO:0000256" key="5">
    <source>
        <dbReference type="PROSITE-ProRule" id="PRU00146"/>
    </source>
</evidence>
<proteinExistence type="predicted"/>
<dbReference type="GO" id="GO:0003682">
    <property type="term" value="F:chromatin binding"/>
    <property type="evidence" value="ECO:0007669"/>
    <property type="project" value="InterPro"/>
</dbReference>
<accession>A0AAN6RH30</accession>
<feature type="region of interest" description="Disordered" evidence="6">
    <location>
        <begin position="1594"/>
        <end position="1712"/>
    </location>
</feature>
<keyword evidence="4" id="KW-0539">Nucleus</keyword>
<evidence type="ECO:0000259" key="7">
    <source>
        <dbReference type="PROSITE" id="PS50016"/>
    </source>
</evidence>
<dbReference type="InterPro" id="IPR000949">
    <property type="entry name" value="ELM2_dom"/>
</dbReference>
<feature type="compositionally biased region" description="Gly residues" evidence="6">
    <location>
        <begin position="166"/>
        <end position="178"/>
    </location>
</feature>
<dbReference type="PROSITE" id="PS50016">
    <property type="entry name" value="ZF_PHD_2"/>
    <property type="match status" value="1"/>
</dbReference>
<feature type="compositionally biased region" description="Basic and acidic residues" evidence="6">
    <location>
        <begin position="1004"/>
        <end position="1013"/>
    </location>
</feature>
<feature type="domain" description="PHD-type" evidence="10">
    <location>
        <begin position="1132"/>
        <end position="1267"/>
    </location>
</feature>
<dbReference type="PROSITE" id="PS51156">
    <property type="entry name" value="ELM2"/>
    <property type="match status" value="1"/>
</dbReference>
<feature type="compositionally biased region" description="Low complexity" evidence="6">
    <location>
        <begin position="46"/>
        <end position="65"/>
    </location>
</feature>
<feature type="compositionally biased region" description="Polar residues" evidence="6">
    <location>
        <begin position="1699"/>
        <end position="1712"/>
    </location>
</feature>
<feature type="region of interest" description="Disordered" evidence="6">
    <location>
        <begin position="503"/>
        <end position="543"/>
    </location>
</feature>
<dbReference type="GO" id="GO:0036205">
    <property type="term" value="P:histone catabolic process"/>
    <property type="evidence" value="ECO:0007669"/>
    <property type="project" value="TreeGrafter"/>
</dbReference>
<dbReference type="InterPro" id="IPR001965">
    <property type="entry name" value="Znf_PHD"/>
</dbReference>
<dbReference type="GO" id="GO:0048189">
    <property type="term" value="C:Lid2 complex"/>
    <property type="evidence" value="ECO:0007669"/>
    <property type="project" value="TreeGrafter"/>
</dbReference>
<dbReference type="InterPro" id="IPR034732">
    <property type="entry name" value="EPHD"/>
</dbReference>
<dbReference type="SMART" id="SM00439">
    <property type="entry name" value="BAH"/>
    <property type="match status" value="1"/>
</dbReference>
<name>A0AAN6RH30_9PLEO</name>
<feature type="compositionally biased region" description="Acidic residues" evidence="6">
    <location>
        <begin position="513"/>
        <end position="529"/>
    </location>
</feature>
<dbReference type="Gene3D" id="2.30.30.490">
    <property type="match status" value="1"/>
</dbReference>
<feature type="domain" description="ELM2" evidence="9">
    <location>
        <begin position="586"/>
        <end position="753"/>
    </location>
</feature>
<feature type="compositionally biased region" description="Pro residues" evidence="6">
    <location>
        <begin position="1682"/>
        <end position="1692"/>
    </location>
</feature>
<feature type="compositionally biased region" description="Low complexity" evidence="6">
    <location>
        <begin position="240"/>
        <end position="258"/>
    </location>
</feature>
<dbReference type="Pfam" id="PF00628">
    <property type="entry name" value="PHD"/>
    <property type="match status" value="1"/>
</dbReference>
<dbReference type="PROSITE" id="PS51805">
    <property type="entry name" value="EPHD"/>
    <property type="match status" value="1"/>
</dbReference>
<dbReference type="SUPFAM" id="SSF57903">
    <property type="entry name" value="FYVE/PHD zinc finger"/>
    <property type="match status" value="2"/>
</dbReference>
<feature type="compositionally biased region" description="Pro residues" evidence="6">
    <location>
        <begin position="1594"/>
        <end position="1613"/>
    </location>
</feature>
<feature type="compositionally biased region" description="Polar residues" evidence="6">
    <location>
        <begin position="145"/>
        <end position="161"/>
    </location>
</feature>
<dbReference type="FunFam" id="2.30.30.490:FF:000018">
    <property type="entry name" value="Lid2 complex component snt2"/>
    <property type="match status" value="1"/>
</dbReference>
<evidence type="ECO:0000256" key="3">
    <source>
        <dbReference type="ARBA" id="ARBA00022833"/>
    </source>
</evidence>
<dbReference type="EMBL" id="WVTA01000007">
    <property type="protein sequence ID" value="KAK3208445.1"/>
    <property type="molecule type" value="Genomic_DNA"/>
</dbReference>
<dbReference type="InterPro" id="IPR001025">
    <property type="entry name" value="BAH_dom"/>
</dbReference>
<keyword evidence="12" id="KW-1185">Reference proteome</keyword>
<keyword evidence="1" id="KW-0479">Metal-binding</keyword>
<feature type="compositionally biased region" description="Polar residues" evidence="6">
    <location>
        <begin position="532"/>
        <end position="541"/>
    </location>
</feature>
<keyword evidence="2 5" id="KW-0863">Zinc-finger</keyword>
<feature type="compositionally biased region" description="Polar residues" evidence="6">
    <location>
        <begin position="91"/>
        <end position="102"/>
    </location>
</feature>
<evidence type="ECO:0000313" key="11">
    <source>
        <dbReference type="EMBL" id="KAK3208445.1"/>
    </source>
</evidence>
<dbReference type="PANTHER" id="PTHR47672:SF1">
    <property type="entry name" value="E3 UBIQUITIN-PROTEIN LIGASE SNT2"/>
    <property type="match status" value="1"/>
</dbReference>
<dbReference type="InterPro" id="IPR029617">
    <property type="entry name" value="Snt2"/>
</dbReference>
<dbReference type="CDD" id="cd15497">
    <property type="entry name" value="PHD1_Snt2p_like"/>
    <property type="match status" value="1"/>
</dbReference>
<dbReference type="SMART" id="SM00249">
    <property type="entry name" value="PHD"/>
    <property type="match status" value="3"/>
</dbReference>
<evidence type="ECO:0000259" key="10">
    <source>
        <dbReference type="PROSITE" id="PS51805"/>
    </source>
</evidence>
<dbReference type="InterPro" id="IPR011011">
    <property type="entry name" value="Znf_FYVE_PHD"/>
</dbReference>
<dbReference type="CDD" id="cd15571">
    <property type="entry name" value="ePHD"/>
    <property type="match status" value="1"/>
</dbReference>
<evidence type="ECO:0000259" key="8">
    <source>
        <dbReference type="PROSITE" id="PS51038"/>
    </source>
</evidence>
<keyword evidence="3" id="KW-0862">Zinc</keyword>
<feature type="compositionally biased region" description="Basic and acidic residues" evidence="6">
    <location>
        <begin position="12"/>
        <end position="28"/>
    </location>
</feature>
<dbReference type="InterPro" id="IPR013083">
    <property type="entry name" value="Znf_RING/FYVE/PHD"/>
</dbReference>
<reference evidence="11 12" key="1">
    <citation type="submission" date="2021-02" db="EMBL/GenBank/DDBJ databases">
        <title>Genome assembly of Pseudopithomyces chartarum.</title>
        <authorList>
            <person name="Jauregui R."/>
            <person name="Singh J."/>
            <person name="Voisey C."/>
        </authorList>
    </citation>
    <scope>NUCLEOTIDE SEQUENCE [LARGE SCALE GENOMIC DNA]</scope>
    <source>
        <strain evidence="11 12">AGR01</strain>
    </source>
</reference>